<evidence type="ECO:0000313" key="2">
    <source>
        <dbReference type="Proteomes" id="UP000554482"/>
    </source>
</evidence>
<name>A0A7J6X5Q7_THATH</name>
<protein>
    <submittedName>
        <fullName evidence="1">Uncharacterized protein</fullName>
    </submittedName>
</protein>
<sequence>MARPRKQVRSARERWAREKRYTRVMNRLTACVARSLCESHCAGFQNFGGGIVDFCNLVAEAEPIVEDEISVFFPDNPHRITQEILRSFKAWLKSDMGEPVRSICKPWYLYVRKAHLTCDICRGETAFAVDSGSEIVEDDAELDDD</sequence>
<accession>A0A7J6X5Q7</accession>
<organism evidence="1 2">
    <name type="scientific">Thalictrum thalictroides</name>
    <name type="common">Rue-anemone</name>
    <name type="synonym">Anemone thalictroides</name>
    <dbReference type="NCBI Taxonomy" id="46969"/>
    <lineage>
        <taxon>Eukaryota</taxon>
        <taxon>Viridiplantae</taxon>
        <taxon>Streptophyta</taxon>
        <taxon>Embryophyta</taxon>
        <taxon>Tracheophyta</taxon>
        <taxon>Spermatophyta</taxon>
        <taxon>Magnoliopsida</taxon>
        <taxon>Ranunculales</taxon>
        <taxon>Ranunculaceae</taxon>
        <taxon>Thalictroideae</taxon>
        <taxon>Thalictrum</taxon>
    </lineage>
</organism>
<proteinExistence type="predicted"/>
<reference evidence="1 2" key="1">
    <citation type="submission" date="2020-06" db="EMBL/GenBank/DDBJ databases">
        <title>Transcriptomic and genomic resources for Thalictrum thalictroides and T. hernandezii: Facilitating candidate gene discovery in an emerging model plant lineage.</title>
        <authorList>
            <person name="Arias T."/>
            <person name="Riano-Pachon D.M."/>
            <person name="Di Stilio V.S."/>
        </authorList>
    </citation>
    <scope>NUCLEOTIDE SEQUENCE [LARGE SCALE GENOMIC DNA]</scope>
    <source>
        <strain evidence="2">cv. WT478/WT964</strain>
        <tissue evidence="1">Leaves</tissue>
    </source>
</reference>
<gene>
    <name evidence="1" type="ORF">FRX31_006502</name>
</gene>
<dbReference type="AlphaFoldDB" id="A0A7J6X5Q7"/>
<dbReference type="Proteomes" id="UP000554482">
    <property type="component" value="Unassembled WGS sequence"/>
</dbReference>
<comment type="caution">
    <text evidence="1">The sequence shown here is derived from an EMBL/GenBank/DDBJ whole genome shotgun (WGS) entry which is preliminary data.</text>
</comment>
<evidence type="ECO:0000313" key="1">
    <source>
        <dbReference type="EMBL" id="KAF5203910.1"/>
    </source>
</evidence>
<keyword evidence="2" id="KW-1185">Reference proteome</keyword>
<dbReference type="EMBL" id="JABWDY010006081">
    <property type="protein sequence ID" value="KAF5203910.1"/>
    <property type="molecule type" value="Genomic_DNA"/>
</dbReference>